<organism evidence="2 3">
    <name type="scientific">Ridgeia piscesae</name>
    <name type="common">Tubeworm</name>
    <dbReference type="NCBI Taxonomy" id="27915"/>
    <lineage>
        <taxon>Eukaryota</taxon>
        <taxon>Metazoa</taxon>
        <taxon>Spiralia</taxon>
        <taxon>Lophotrochozoa</taxon>
        <taxon>Annelida</taxon>
        <taxon>Polychaeta</taxon>
        <taxon>Sedentaria</taxon>
        <taxon>Canalipalpata</taxon>
        <taxon>Sabellida</taxon>
        <taxon>Siboglinidae</taxon>
        <taxon>Ridgeia</taxon>
    </lineage>
</organism>
<dbReference type="PANTHER" id="PTHR31701">
    <property type="entry name" value="ENDOPLASMIC RETICULUM MEMBRANE-ASSOCIATED RNA DEGRADATION PROTEIN"/>
    <property type="match status" value="1"/>
</dbReference>
<gene>
    <name evidence="2" type="ORF">NP493_223g04017</name>
</gene>
<evidence type="ECO:0000313" key="2">
    <source>
        <dbReference type="EMBL" id="KAK2185764.1"/>
    </source>
</evidence>
<evidence type="ECO:0000259" key="1">
    <source>
        <dbReference type="Pfam" id="PF13910"/>
    </source>
</evidence>
<feature type="domain" description="DUF4209" evidence="1">
    <location>
        <begin position="28"/>
        <end position="109"/>
    </location>
</feature>
<evidence type="ECO:0000313" key="3">
    <source>
        <dbReference type="Proteomes" id="UP001209878"/>
    </source>
</evidence>
<name>A0AAD9UDW2_RIDPI</name>
<proteinExistence type="predicted"/>
<dbReference type="InterPro" id="IPR025209">
    <property type="entry name" value="DUF4209"/>
</dbReference>
<sequence>MLRRSVRLLKEDTEAGVVLSLLLSTAILERSLGDVYLLRGFPCPSMLKDLLATSELQNIFGTTVIQLLQLVIGRPKSLNLRNISWHGFVSPGEVPTHYVWLLLCITASLGAILVKQGICLKDIPHRASITFPQTEVLKDVFPDLSTGDLPQLRLLFKESVFIPATMQPLWTLALDAFAENRYGECIVLLLPLLEHGMRCLYCLANHCHNRLLTAVNTVLFTTFDETLDMKDFSQNWSHEIINTSNSAVQMVLLDLLTYPEGPRLRDVISHGEVDLETCPRFLVRHLLGVFSALCHLAVPPHSTFPQESILQQIDQTAHSYQSRFHPISLLKKQIVETADSLSKWNTLQRPPEHEVETNITWQNPPGSATVCEAAQRLLEMSSFNSKHFAFISLVQPFDDIKREVVRMLAVPICTLYRGWSKQRNEEYISSAAKNQFCC</sequence>
<dbReference type="EMBL" id="JAODUO010000224">
    <property type="protein sequence ID" value="KAK2185764.1"/>
    <property type="molecule type" value="Genomic_DNA"/>
</dbReference>
<dbReference type="Proteomes" id="UP001209878">
    <property type="component" value="Unassembled WGS sequence"/>
</dbReference>
<dbReference type="AlphaFoldDB" id="A0AAD9UDW2"/>
<keyword evidence="3" id="KW-1185">Reference proteome</keyword>
<reference evidence="2" key="1">
    <citation type="journal article" date="2023" name="Mol. Biol. Evol.">
        <title>Third-Generation Sequencing Reveals the Adaptive Role of the Epigenome in Three Deep-Sea Polychaetes.</title>
        <authorList>
            <person name="Perez M."/>
            <person name="Aroh O."/>
            <person name="Sun Y."/>
            <person name="Lan Y."/>
            <person name="Juniper S.K."/>
            <person name="Young C.R."/>
            <person name="Angers B."/>
            <person name="Qian P.Y."/>
        </authorList>
    </citation>
    <scope>NUCLEOTIDE SEQUENCE</scope>
    <source>
        <strain evidence="2">R07B-5</strain>
    </source>
</reference>
<comment type="caution">
    <text evidence="2">The sequence shown here is derived from an EMBL/GenBank/DDBJ whole genome shotgun (WGS) entry which is preliminary data.</text>
</comment>
<dbReference type="Pfam" id="PF13910">
    <property type="entry name" value="DUF4209"/>
    <property type="match status" value="1"/>
</dbReference>
<dbReference type="InterPro" id="IPR039635">
    <property type="entry name" value="ERMARD"/>
</dbReference>
<protein>
    <recommendedName>
        <fullName evidence="1">DUF4209 domain-containing protein</fullName>
    </recommendedName>
</protein>
<accession>A0AAD9UDW2</accession>
<dbReference type="PANTHER" id="PTHR31701:SF2">
    <property type="entry name" value="ENDOPLASMIC RETICULUM MEMBRANE-ASSOCIATED RNA DEGRADATION PROTEIN"/>
    <property type="match status" value="1"/>
</dbReference>